<comment type="subcellular location">
    <subcellularLocation>
        <location evidence="1 9">Cell inner membrane</location>
        <topology evidence="1 9">Single-pass membrane protein</topology>
    </subcellularLocation>
</comment>
<keyword evidence="7 9" id="KW-1133">Transmembrane helix</keyword>
<dbReference type="Proteomes" id="UP000095039">
    <property type="component" value="Unassembled WGS sequence"/>
</dbReference>
<gene>
    <name evidence="13" type="ORF">A1OK_05125</name>
</gene>
<feature type="transmembrane region" description="Helical" evidence="9">
    <location>
        <begin position="30"/>
        <end position="48"/>
    </location>
</feature>
<dbReference type="SUPFAM" id="SSF111369">
    <property type="entry name" value="HlyD-like secretion proteins"/>
    <property type="match status" value="1"/>
</dbReference>
<keyword evidence="6 9" id="KW-0812">Transmembrane</keyword>
<keyword evidence="3 9" id="KW-0813">Transport</keyword>
<dbReference type="PANTHER" id="PTHR30386">
    <property type="entry name" value="MEMBRANE FUSION SUBUNIT OF EMRAB-TOLC MULTIDRUG EFFLUX PUMP"/>
    <property type="match status" value="1"/>
</dbReference>
<dbReference type="GO" id="GO:0009306">
    <property type="term" value="P:protein secretion"/>
    <property type="evidence" value="ECO:0007669"/>
    <property type="project" value="InterPro"/>
</dbReference>
<evidence type="ECO:0000313" key="14">
    <source>
        <dbReference type="Proteomes" id="UP000095039"/>
    </source>
</evidence>
<evidence type="ECO:0000256" key="4">
    <source>
        <dbReference type="ARBA" id="ARBA00022475"/>
    </source>
</evidence>
<keyword evidence="8 9" id="KW-0472">Membrane</keyword>
<dbReference type="RefSeq" id="WP_016961633.1">
    <property type="nucleotide sequence ID" value="NZ_AJWN02000108.1"/>
</dbReference>
<keyword evidence="5 9" id="KW-0997">Cell inner membrane</keyword>
<dbReference type="PANTHER" id="PTHR30386:SF26">
    <property type="entry name" value="TRANSPORT PROTEIN COMB"/>
    <property type="match status" value="1"/>
</dbReference>
<dbReference type="Pfam" id="PF25994">
    <property type="entry name" value="HH_AprE"/>
    <property type="match status" value="1"/>
</dbReference>
<feature type="coiled-coil region" evidence="10">
    <location>
        <begin position="169"/>
        <end position="210"/>
    </location>
</feature>
<dbReference type="InterPro" id="IPR058781">
    <property type="entry name" value="HH_AprE-like"/>
</dbReference>
<comment type="caution">
    <text evidence="13">The sequence shown here is derived from an EMBL/GenBank/DDBJ whole genome shotgun (WGS) entry which is preliminary data.</text>
</comment>
<keyword evidence="4 9" id="KW-1003">Cell membrane</keyword>
<dbReference type="EMBL" id="AJWN02000108">
    <property type="protein sequence ID" value="OEE57533.1"/>
    <property type="molecule type" value="Genomic_DNA"/>
</dbReference>
<evidence type="ECO:0000256" key="8">
    <source>
        <dbReference type="ARBA" id="ARBA00023136"/>
    </source>
</evidence>
<dbReference type="InterPro" id="IPR058982">
    <property type="entry name" value="Beta-barrel_AprE"/>
</dbReference>
<evidence type="ECO:0000256" key="1">
    <source>
        <dbReference type="ARBA" id="ARBA00004377"/>
    </source>
</evidence>
<comment type="similarity">
    <text evidence="2 9">Belongs to the membrane fusion protein (MFP) (TC 8.A.1) family.</text>
</comment>
<organism evidence="13 14">
    <name type="scientific">Enterovibrio norvegicus FF-454</name>
    <dbReference type="NCBI Taxonomy" id="1185651"/>
    <lineage>
        <taxon>Bacteria</taxon>
        <taxon>Pseudomonadati</taxon>
        <taxon>Pseudomonadota</taxon>
        <taxon>Gammaproteobacteria</taxon>
        <taxon>Vibrionales</taxon>
        <taxon>Vibrionaceae</taxon>
        <taxon>Enterovibrio</taxon>
    </lineage>
</organism>
<dbReference type="Gene3D" id="2.40.50.100">
    <property type="match status" value="1"/>
</dbReference>
<dbReference type="InterPro" id="IPR050739">
    <property type="entry name" value="MFP"/>
</dbReference>
<evidence type="ECO:0000256" key="10">
    <source>
        <dbReference type="SAM" id="Coils"/>
    </source>
</evidence>
<feature type="domain" description="AprE-like beta-barrel" evidence="12">
    <location>
        <begin position="347"/>
        <end position="437"/>
    </location>
</feature>
<feature type="coiled-coil region" evidence="10">
    <location>
        <begin position="235"/>
        <end position="298"/>
    </location>
</feature>
<dbReference type="InterPro" id="IPR006144">
    <property type="entry name" value="Secretion_HlyD_CS"/>
</dbReference>
<evidence type="ECO:0000256" key="2">
    <source>
        <dbReference type="ARBA" id="ARBA00009477"/>
    </source>
</evidence>
<evidence type="ECO:0000313" key="13">
    <source>
        <dbReference type="EMBL" id="OEE57533.1"/>
    </source>
</evidence>
<evidence type="ECO:0000256" key="7">
    <source>
        <dbReference type="ARBA" id="ARBA00022989"/>
    </source>
</evidence>
<evidence type="ECO:0000259" key="12">
    <source>
        <dbReference type="Pfam" id="PF26002"/>
    </source>
</evidence>
<sequence>MTNPLKRDDIEMTDDVYGAMLTDAPLRYRMVIWGVFIFFAVMLVWSNFASLDRMTRGEGKVIPSSQVQLIQSLDGGILQAMYVQEGQLVQQGQPLARIDDTRFRSDLAQQEEEEFSLRANILRMQTELKSIQLTPTAPNWREQIQITMLPLEFPTQLESAEPALIARQRQEYAGRLVDLKNKVEILARQIQQKQQERQEVDSKLRTLSNSYGLINRELKITIPLAKKGIVSEIDLLKLERQVNDLKGELESLRLMQPKIKSTVDEAILKRREAVHSFNNETRSKMSELESRLSRLTQAQVGSQDKVNKAVITAPVTGTIKTIHINTLGGVVQPGIDLIEIVPAEDKLLIEAKIAPKDIAFLHSGLPSVVKVTAYDFTRYGGLNGTLEHISADTTQDEEGNSFYLVRVRTDRSSLEKKDGSELPIIPGMLTSVDIITGKRTVLEYLLNPILRAKESALRER</sequence>
<evidence type="ECO:0000256" key="6">
    <source>
        <dbReference type="ARBA" id="ARBA00022692"/>
    </source>
</evidence>
<accession>A0A1E5BW85</accession>
<dbReference type="Pfam" id="PF26002">
    <property type="entry name" value="Beta-barrel_AprE"/>
    <property type="match status" value="1"/>
</dbReference>
<evidence type="ECO:0000256" key="9">
    <source>
        <dbReference type="RuleBase" id="RU365093"/>
    </source>
</evidence>
<proteinExistence type="inferred from homology"/>
<name>A0A1E5BW85_9GAMM</name>
<keyword evidence="14" id="KW-1185">Reference proteome</keyword>
<dbReference type="PRINTS" id="PR01490">
    <property type="entry name" value="RTXTOXIND"/>
</dbReference>
<protein>
    <recommendedName>
        <fullName evidence="9">Membrane fusion protein (MFP) family protein</fullName>
    </recommendedName>
</protein>
<feature type="domain" description="AprE-like long alpha-helical hairpin" evidence="11">
    <location>
        <begin position="151"/>
        <end position="304"/>
    </location>
</feature>
<evidence type="ECO:0000256" key="5">
    <source>
        <dbReference type="ARBA" id="ARBA00022519"/>
    </source>
</evidence>
<evidence type="ECO:0000259" key="11">
    <source>
        <dbReference type="Pfam" id="PF25994"/>
    </source>
</evidence>
<dbReference type="AlphaFoldDB" id="A0A1E5BW85"/>
<dbReference type="PROSITE" id="PS00543">
    <property type="entry name" value="HLYD_FAMILY"/>
    <property type="match status" value="1"/>
</dbReference>
<dbReference type="InterPro" id="IPR010129">
    <property type="entry name" value="T1SS_HlyD"/>
</dbReference>
<dbReference type="Gene3D" id="2.40.30.170">
    <property type="match status" value="1"/>
</dbReference>
<dbReference type="GO" id="GO:0005886">
    <property type="term" value="C:plasma membrane"/>
    <property type="evidence" value="ECO:0007669"/>
    <property type="project" value="UniProtKB-SubCell"/>
</dbReference>
<dbReference type="NCBIfam" id="TIGR01843">
    <property type="entry name" value="type_I_hlyD"/>
    <property type="match status" value="1"/>
</dbReference>
<evidence type="ECO:0000256" key="3">
    <source>
        <dbReference type="ARBA" id="ARBA00022448"/>
    </source>
</evidence>
<keyword evidence="10" id="KW-0175">Coiled coil</keyword>
<reference evidence="13 14" key="1">
    <citation type="journal article" date="2012" name="Science">
        <title>Ecological populations of bacteria act as socially cohesive units of antibiotic production and resistance.</title>
        <authorList>
            <person name="Cordero O.X."/>
            <person name="Wildschutte H."/>
            <person name="Kirkup B."/>
            <person name="Proehl S."/>
            <person name="Ngo L."/>
            <person name="Hussain F."/>
            <person name="Le Roux F."/>
            <person name="Mincer T."/>
            <person name="Polz M.F."/>
        </authorList>
    </citation>
    <scope>NUCLEOTIDE SEQUENCE [LARGE SCALE GENOMIC DNA]</scope>
    <source>
        <strain evidence="13 14">FF-454</strain>
    </source>
</reference>